<dbReference type="Proteomes" id="UP000078200">
    <property type="component" value="Unassembled WGS sequence"/>
</dbReference>
<feature type="transmembrane region" description="Helical" evidence="1">
    <location>
        <begin position="206"/>
        <end position="225"/>
    </location>
</feature>
<keyword evidence="3" id="KW-1185">Reference proteome</keyword>
<dbReference type="AlphaFoldDB" id="A0A1A9UND3"/>
<keyword evidence="1" id="KW-1133">Transmembrane helix</keyword>
<evidence type="ECO:0000256" key="1">
    <source>
        <dbReference type="SAM" id="Phobius"/>
    </source>
</evidence>
<dbReference type="VEuPathDB" id="VectorBase:GAUT010251"/>
<dbReference type="EnsemblMetazoa" id="GAUT010251-RA">
    <property type="protein sequence ID" value="GAUT010251-PA"/>
    <property type="gene ID" value="GAUT010251"/>
</dbReference>
<reference evidence="2" key="1">
    <citation type="submission" date="2020-05" db="UniProtKB">
        <authorList>
            <consortium name="EnsemblMetazoa"/>
        </authorList>
    </citation>
    <scope>IDENTIFICATION</scope>
    <source>
        <strain evidence="2">TTRI</strain>
    </source>
</reference>
<proteinExistence type="predicted"/>
<organism evidence="2 3">
    <name type="scientific">Glossina austeni</name>
    <name type="common">Savannah tsetse fly</name>
    <dbReference type="NCBI Taxonomy" id="7395"/>
    <lineage>
        <taxon>Eukaryota</taxon>
        <taxon>Metazoa</taxon>
        <taxon>Ecdysozoa</taxon>
        <taxon>Arthropoda</taxon>
        <taxon>Hexapoda</taxon>
        <taxon>Insecta</taxon>
        <taxon>Pterygota</taxon>
        <taxon>Neoptera</taxon>
        <taxon>Endopterygota</taxon>
        <taxon>Diptera</taxon>
        <taxon>Brachycera</taxon>
        <taxon>Muscomorpha</taxon>
        <taxon>Hippoboscoidea</taxon>
        <taxon>Glossinidae</taxon>
        <taxon>Glossina</taxon>
    </lineage>
</organism>
<evidence type="ECO:0000313" key="3">
    <source>
        <dbReference type="Proteomes" id="UP000078200"/>
    </source>
</evidence>
<keyword evidence="1" id="KW-0472">Membrane</keyword>
<evidence type="ECO:0000313" key="2">
    <source>
        <dbReference type="EnsemblMetazoa" id="GAUT010251-PA"/>
    </source>
</evidence>
<accession>A0A1A9UND3</accession>
<sequence>MQYIENVRERHVSYMLMERRAEMVGGVEKLLIAVVSVHEGATPGGTNNNVEMPDSLCQGARSGFCFLNTSVTFAAFNRERQRWTLPYLVRCLSAFGTTDYNFYLDKVSNEFHSLIADTSLNSLWLKSTVAEFDETKAPRRMDTKSSTPCARTTMWNDLIQVASLSPLNIVDNSLVVRKRIVLIFLLYGVLVEINSIYSRLPWDVNISITDIEGIGFICALIVSDVSNIIDFNRMFLVDIRYLRAKGYRQTVEMDFKFSLTMK</sequence>
<protein>
    <submittedName>
        <fullName evidence="2">Uncharacterized protein</fullName>
    </submittedName>
</protein>
<name>A0A1A9UND3_GLOAU</name>
<keyword evidence="1" id="KW-0812">Transmembrane</keyword>
<feature type="transmembrane region" description="Helical" evidence="1">
    <location>
        <begin position="180"/>
        <end position="200"/>
    </location>
</feature>